<dbReference type="InterPro" id="IPR050695">
    <property type="entry name" value="N-acetylmuramoyl_amidase_3"/>
</dbReference>
<dbReference type="EC" id="3.5.1.28" evidence="3"/>
<dbReference type="SMART" id="SM00646">
    <property type="entry name" value="Ami_3"/>
    <property type="match status" value="1"/>
</dbReference>
<evidence type="ECO:0000259" key="2">
    <source>
        <dbReference type="SMART" id="SM00646"/>
    </source>
</evidence>
<gene>
    <name evidence="3" type="primary">lytC_2</name>
    <name evidence="3" type="ORF">CLCHR_14810</name>
</gene>
<keyword evidence="1 3" id="KW-0378">Hydrolase</keyword>
<dbReference type="GO" id="GO:0008745">
    <property type="term" value="F:N-acetylmuramoyl-L-alanine amidase activity"/>
    <property type="evidence" value="ECO:0007669"/>
    <property type="project" value="UniProtKB-EC"/>
</dbReference>
<evidence type="ECO:0000256" key="1">
    <source>
        <dbReference type="ARBA" id="ARBA00022801"/>
    </source>
</evidence>
<dbReference type="Gene3D" id="3.40.630.40">
    <property type="entry name" value="Zn-dependent exopeptidases"/>
    <property type="match status" value="1"/>
</dbReference>
<sequence length="243" mass="26788">MGHPFNCGAFGIMSETDGNRAVGKLLIEKLKTLGHTVVNCTYDTNVNELSNRVALANAQTLDLFISLHMDSFTNPGANGVTVYTTANSSAKAIASNIVNKVADSCNYYNRGWKEASFYVLRSTNAPALLLEMGFVTNQGDCDKFNAEKISNAIVEAITGETISSLETIQEYGYVVTQYLPNGYHGNNSFNGVDADYVLGYFNDVKCYFRGNEKGVWIETQTLPIEKCNKLKNILGSWFYSIEK</sequence>
<dbReference type="CDD" id="cd02696">
    <property type="entry name" value="MurNAc-LAA"/>
    <property type="match status" value="1"/>
</dbReference>
<dbReference type="PANTHER" id="PTHR30404:SF0">
    <property type="entry name" value="N-ACETYLMURAMOYL-L-ALANINE AMIDASE AMIC"/>
    <property type="match status" value="1"/>
</dbReference>
<accession>A0A1V4IUR3</accession>
<dbReference type="Pfam" id="PF01520">
    <property type="entry name" value="Amidase_3"/>
    <property type="match status" value="1"/>
</dbReference>
<organism evidence="3 4">
    <name type="scientific">Clostridium chromiireducens</name>
    <dbReference type="NCBI Taxonomy" id="225345"/>
    <lineage>
        <taxon>Bacteria</taxon>
        <taxon>Bacillati</taxon>
        <taxon>Bacillota</taxon>
        <taxon>Clostridia</taxon>
        <taxon>Eubacteriales</taxon>
        <taxon>Clostridiaceae</taxon>
        <taxon>Clostridium</taxon>
    </lineage>
</organism>
<name>A0A1V4IUR3_9CLOT</name>
<dbReference type="Proteomes" id="UP000191056">
    <property type="component" value="Unassembled WGS sequence"/>
</dbReference>
<protein>
    <submittedName>
        <fullName evidence="3">N-acetylmuramoyl-L-alanine amidase LytC</fullName>
        <ecNumber evidence="3">3.5.1.28</ecNumber>
    </submittedName>
</protein>
<proteinExistence type="predicted"/>
<dbReference type="GO" id="GO:0030288">
    <property type="term" value="C:outer membrane-bounded periplasmic space"/>
    <property type="evidence" value="ECO:0007669"/>
    <property type="project" value="TreeGrafter"/>
</dbReference>
<dbReference type="EMBL" id="MZGT01000016">
    <property type="protein sequence ID" value="OPJ63666.1"/>
    <property type="molecule type" value="Genomic_DNA"/>
</dbReference>
<reference evidence="3 4" key="1">
    <citation type="submission" date="2017-03" db="EMBL/GenBank/DDBJ databases">
        <title>Genome sequence of Clostridium chromiireducens DSM 23318.</title>
        <authorList>
            <person name="Poehlein A."/>
            <person name="Daniel R."/>
        </authorList>
    </citation>
    <scope>NUCLEOTIDE SEQUENCE [LARGE SCALE GENOMIC DNA]</scope>
    <source>
        <strain evidence="3 4">DSM 23318</strain>
    </source>
</reference>
<feature type="domain" description="MurNAc-LAA" evidence="2">
    <location>
        <begin position="53"/>
        <end position="158"/>
    </location>
</feature>
<dbReference type="AlphaFoldDB" id="A0A1V4IUR3"/>
<dbReference type="SUPFAM" id="SSF53187">
    <property type="entry name" value="Zn-dependent exopeptidases"/>
    <property type="match status" value="1"/>
</dbReference>
<evidence type="ECO:0000313" key="4">
    <source>
        <dbReference type="Proteomes" id="UP000191056"/>
    </source>
</evidence>
<keyword evidence="4" id="KW-1185">Reference proteome</keyword>
<evidence type="ECO:0000313" key="3">
    <source>
        <dbReference type="EMBL" id="OPJ63666.1"/>
    </source>
</evidence>
<dbReference type="PANTHER" id="PTHR30404">
    <property type="entry name" value="N-ACETYLMURAMOYL-L-ALANINE AMIDASE"/>
    <property type="match status" value="1"/>
</dbReference>
<dbReference type="GO" id="GO:0009253">
    <property type="term" value="P:peptidoglycan catabolic process"/>
    <property type="evidence" value="ECO:0007669"/>
    <property type="project" value="InterPro"/>
</dbReference>
<dbReference type="InterPro" id="IPR002508">
    <property type="entry name" value="MurNAc-LAA_cat"/>
</dbReference>
<comment type="caution">
    <text evidence="3">The sequence shown here is derived from an EMBL/GenBank/DDBJ whole genome shotgun (WGS) entry which is preliminary data.</text>
</comment>
<dbReference type="STRING" id="225345.CLCHR_14810"/>